<sequence length="100" mass="11836">MSHYSCHFVHHIRTCFYYLRKKSKYNISHFGQVFTTTGSYFANYLENGWKDYKTFSGSEINWDKQATVKDYILGTRLASSVPWTEIDVVYIPVNDVILRH</sequence>
<keyword evidence="2" id="KW-1185">Reference proteome</keyword>
<evidence type="ECO:0000313" key="2">
    <source>
        <dbReference type="Proteomes" id="UP000237105"/>
    </source>
</evidence>
<comment type="caution">
    <text evidence="1">The sequence shown here is derived from an EMBL/GenBank/DDBJ whole genome shotgun (WGS) entry which is preliminary data.</text>
</comment>
<dbReference type="AlphaFoldDB" id="A0A2P5DN35"/>
<reference evidence="2" key="1">
    <citation type="submission" date="2016-06" db="EMBL/GenBank/DDBJ databases">
        <title>Parallel loss of symbiosis genes in relatives of nitrogen-fixing non-legume Parasponia.</title>
        <authorList>
            <person name="Van Velzen R."/>
            <person name="Holmer R."/>
            <person name="Bu F."/>
            <person name="Rutten L."/>
            <person name="Van Zeijl A."/>
            <person name="Liu W."/>
            <person name="Santuari L."/>
            <person name="Cao Q."/>
            <person name="Sharma T."/>
            <person name="Shen D."/>
            <person name="Roswanjaya Y."/>
            <person name="Wardhani T."/>
            <person name="Kalhor M.S."/>
            <person name="Jansen J."/>
            <person name="Van den Hoogen J."/>
            <person name="Gungor B."/>
            <person name="Hartog M."/>
            <person name="Hontelez J."/>
            <person name="Verver J."/>
            <person name="Yang W.-C."/>
            <person name="Schijlen E."/>
            <person name="Repin R."/>
            <person name="Schilthuizen M."/>
            <person name="Schranz E."/>
            <person name="Heidstra R."/>
            <person name="Miyata K."/>
            <person name="Fedorova E."/>
            <person name="Kohlen W."/>
            <person name="Bisseling T."/>
            <person name="Smit S."/>
            <person name="Geurts R."/>
        </authorList>
    </citation>
    <scope>NUCLEOTIDE SEQUENCE [LARGE SCALE GENOMIC DNA]</scope>
    <source>
        <strain evidence="2">cv. WU1-14</strain>
    </source>
</reference>
<accession>A0A2P5DN35</accession>
<protein>
    <submittedName>
        <fullName evidence="1">Uncharacterized protein</fullName>
    </submittedName>
</protein>
<dbReference type="OrthoDB" id="1939479at2759"/>
<name>A0A2P5DN35_PARAD</name>
<dbReference type="EMBL" id="JXTB01000027">
    <property type="protein sequence ID" value="PON74686.1"/>
    <property type="molecule type" value="Genomic_DNA"/>
</dbReference>
<evidence type="ECO:0000313" key="1">
    <source>
        <dbReference type="EMBL" id="PON74686.1"/>
    </source>
</evidence>
<proteinExistence type="predicted"/>
<organism evidence="1 2">
    <name type="scientific">Parasponia andersonii</name>
    <name type="common">Sponia andersonii</name>
    <dbReference type="NCBI Taxonomy" id="3476"/>
    <lineage>
        <taxon>Eukaryota</taxon>
        <taxon>Viridiplantae</taxon>
        <taxon>Streptophyta</taxon>
        <taxon>Embryophyta</taxon>
        <taxon>Tracheophyta</taxon>
        <taxon>Spermatophyta</taxon>
        <taxon>Magnoliopsida</taxon>
        <taxon>eudicotyledons</taxon>
        <taxon>Gunneridae</taxon>
        <taxon>Pentapetalae</taxon>
        <taxon>rosids</taxon>
        <taxon>fabids</taxon>
        <taxon>Rosales</taxon>
        <taxon>Cannabaceae</taxon>
        <taxon>Parasponia</taxon>
    </lineage>
</organism>
<gene>
    <name evidence="1" type="ORF">PanWU01x14_047450</name>
</gene>
<dbReference type="Proteomes" id="UP000237105">
    <property type="component" value="Unassembled WGS sequence"/>
</dbReference>